<feature type="domain" description="Gfo/Idh/MocA-like oxidoreductase N-terminal" evidence="1">
    <location>
        <begin position="1"/>
        <end position="118"/>
    </location>
</feature>
<evidence type="ECO:0000259" key="2">
    <source>
        <dbReference type="Pfam" id="PF22725"/>
    </source>
</evidence>
<dbReference type="EMBL" id="JAHXPT010000003">
    <property type="protein sequence ID" value="MBW6409675.1"/>
    <property type="molecule type" value="Genomic_DNA"/>
</dbReference>
<comment type="caution">
    <text evidence="3">The sequence shown here is derived from an EMBL/GenBank/DDBJ whole genome shotgun (WGS) entry which is preliminary data.</text>
</comment>
<protein>
    <submittedName>
        <fullName evidence="3">Gfo/Idh/MocA family oxidoreductase</fullName>
    </submittedName>
</protein>
<dbReference type="Gene3D" id="3.40.50.720">
    <property type="entry name" value="NAD(P)-binding Rossmann-like Domain"/>
    <property type="match status" value="1"/>
</dbReference>
<evidence type="ECO:0000313" key="4">
    <source>
        <dbReference type="Proteomes" id="UP001519921"/>
    </source>
</evidence>
<dbReference type="Proteomes" id="UP001519921">
    <property type="component" value="Unassembled WGS sequence"/>
</dbReference>
<gene>
    <name evidence="3" type="ORF">KYD98_06185</name>
</gene>
<dbReference type="PANTHER" id="PTHR43054">
    <property type="match status" value="1"/>
</dbReference>
<dbReference type="SUPFAM" id="SSF51735">
    <property type="entry name" value="NAD(P)-binding Rossmann-fold domains"/>
    <property type="match status" value="1"/>
</dbReference>
<dbReference type="SUPFAM" id="SSF55347">
    <property type="entry name" value="Glyceraldehyde-3-phosphate dehydrogenase-like, C-terminal domain"/>
    <property type="match status" value="1"/>
</dbReference>
<proteinExistence type="predicted"/>
<reference evidence="3 4" key="1">
    <citation type="submission" date="2021-07" db="EMBL/GenBank/DDBJ databases">
        <title>Clostridium weizhouense sp. nov., an anaerobic bacterium isolated from activated sludge of Petroleum wastewater.</title>
        <authorList>
            <person name="Li Q."/>
        </authorList>
    </citation>
    <scope>NUCLEOTIDE SEQUENCE [LARGE SCALE GENOMIC DNA]</scope>
    <source>
        <strain evidence="3 4">YB-6</strain>
    </source>
</reference>
<feature type="domain" description="GFO/IDH/MocA-like oxidoreductase" evidence="2">
    <location>
        <begin position="141"/>
        <end position="221"/>
    </location>
</feature>
<evidence type="ECO:0000259" key="1">
    <source>
        <dbReference type="Pfam" id="PF01408"/>
    </source>
</evidence>
<sequence length="327" mass="37184">MNIGVVGTGGIVETFLQAVSKVDGVECIALCSRKISNRTDEMSKKYNIKSVYTDYKEMLEDKLIDFIYIALPNSLHYSYALKALENRKHVICEKPFTSTIKESEHLIKIAKDNNLFLFEGITTIYLPNFIDIKNKIKELQNIKLVQCNFSQYSSRYNSFMNGEIPNVFNPKFSGGALYDINIYNLHFVIGLFGKPVDVRYLANIAENGIDTSGIVTLRYKDFVCECVGAKDTMSPSFVYIQGRNGYVKLDSSTNECLSFETCIDGKIESYNNQEVSNRMVYELKNFKEIFNNDNKDMCYKLLEHSLNVVETAVKARKDAGIVFPADN</sequence>
<dbReference type="InterPro" id="IPR036291">
    <property type="entry name" value="NAD(P)-bd_dom_sf"/>
</dbReference>
<dbReference type="RefSeq" id="WP_219778722.1">
    <property type="nucleotide sequence ID" value="NZ_JAHXPT010000003.1"/>
</dbReference>
<dbReference type="Gene3D" id="3.30.360.10">
    <property type="entry name" value="Dihydrodipicolinate Reductase, domain 2"/>
    <property type="match status" value="1"/>
</dbReference>
<name>A0ABS7ALY6_9CLOT</name>
<dbReference type="Pfam" id="PF01408">
    <property type="entry name" value="GFO_IDH_MocA"/>
    <property type="match status" value="1"/>
</dbReference>
<organism evidence="3 4">
    <name type="scientific">Clostridium weizhouense</name>
    <dbReference type="NCBI Taxonomy" id="2859781"/>
    <lineage>
        <taxon>Bacteria</taxon>
        <taxon>Bacillati</taxon>
        <taxon>Bacillota</taxon>
        <taxon>Clostridia</taxon>
        <taxon>Eubacteriales</taxon>
        <taxon>Clostridiaceae</taxon>
        <taxon>Clostridium</taxon>
    </lineage>
</organism>
<dbReference type="PANTHER" id="PTHR43054:SF1">
    <property type="entry name" value="SCYLLO-INOSITOL 2-DEHYDROGENASE (NADP(+)) IOLU"/>
    <property type="match status" value="1"/>
</dbReference>
<keyword evidence="4" id="KW-1185">Reference proteome</keyword>
<dbReference type="InterPro" id="IPR000683">
    <property type="entry name" value="Gfo/Idh/MocA-like_OxRdtase_N"/>
</dbReference>
<evidence type="ECO:0000313" key="3">
    <source>
        <dbReference type="EMBL" id="MBW6409675.1"/>
    </source>
</evidence>
<dbReference type="Pfam" id="PF22725">
    <property type="entry name" value="GFO_IDH_MocA_C3"/>
    <property type="match status" value="1"/>
</dbReference>
<accession>A0ABS7ALY6</accession>
<dbReference type="InterPro" id="IPR055170">
    <property type="entry name" value="GFO_IDH_MocA-like_dom"/>
</dbReference>